<reference evidence="1" key="1">
    <citation type="submission" date="2024-05" db="EMBL/GenBank/DDBJ databases">
        <title>Draft Genome Sequences of Flagellimonas sp. MMG031 and Marinobacter sp. MMG032 Isolated from the dinoflagellate Symbiodinium pilosum.</title>
        <authorList>
            <person name="Shikuma N.J."/>
            <person name="Farrell M.V."/>
        </authorList>
    </citation>
    <scope>NUCLEOTIDE SEQUENCE</scope>
    <source>
        <strain evidence="1">MMG032</strain>
    </source>
</reference>
<gene>
    <name evidence="1" type="ORF">ABNF92_14655</name>
</gene>
<dbReference type="KEGG" id="mamm:ABNF92_14655"/>
<sequence length="92" mass="10583">MARMPRKRHANKDIEEAVAHAESHGWRIEIRKGHAWGRMYCPFNTKDCRCGEFCVASIWSTPKNTQNHAKQIRRIVDNCTGYRSAGGNDHES</sequence>
<dbReference type="AlphaFoldDB" id="A0AAU7MJK2"/>
<accession>A0AAU7MJK2</accession>
<dbReference type="RefSeq" id="WP_349342548.1">
    <property type="nucleotide sequence ID" value="NZ_CP157802.1"/>
</dbReference>
<evidence type="ECO:0000313" key="1">
    <source>
        <dbReference type="EMBL" id="XBQ18681.1"/>
    </source>
</evidence>
<name>A0AAU7MJK2_9GAMM</name>
<dbReference type="EMBL" id="CP157802">
    <property type="protein sequence ID" value="XBQ18681.1"/>
    <property type="molecule type" value="Genomic_DNA"/>
</dbReference>
<protein>
    <submittedName>
        <fullName evidence="1">Uncharacterized protein</fullName>
    </submittedName>
</protein>
<proteinExistence type="predicted"/>
<organism evidence="1">
    <name type="scientific">Marinobacter sp. MMG032</name>
    <dbReference type="NCBI Taxonomy" id="3158548"/>
    <lineage>
        <taxon>Bacteria</taxon>
        <taxon>Pseudomonadati</taxon>
        <taxon>Pseudomonadota</taxon>
        <taxon>Gammaproteobacteria</taxon>
        <taxon>Pseudomonadales</taxon>
        <taxon>Marinobacteraceae</taxon>
        <taxon>Marinobacter</taxon>
    </lineage>
</organism>